<sequence>IAICSSKARSLGLLATSSSKARTLALLACSSDFNISISDEEAPPTNDLLELLN</sequence>
<comment type="caution">
    <text evidence="1">The sequence shown here is derived from an EMBL/GenBank/DDBJ whole genome shotgun (WGS) entry which is preliminary data.</text>
</comment>
<dbReference type="AlphaFoldDB" id="A0A392UWT6"/>
<dbReference type="EMBL" id="LXQA010992689">
    <property type="protein sequence ID" value="MCI80307.1"/>
    <property type="molecule type" value="Genomic_DNA"/>
</dbReference>
<keyword evidence="2" id="KW-1185">Reference proteome</keyword>
<reference evidence="1 2" key="1">
    <citation type="journal article" date="2018" name="Front. Plant Sci.">
        <title>Red Clover (Trifolium pratense) and Zigzag Clover (T. medium) - A Picture of Genomic Similarities and Differences.</title>
        <authorList>
            <person name="Dluhosova J."/>
            <person name="Istvanek J."/>
            <person name="Nedelnik J."/>
            <person name="Repkova J."/>
        </authorList>
    </citation>
    <scope>NUCLEOTIDE SEQUENCE [LARGE SCALE GENOMIC DNA]</scope>
    <source>
        <strain evidence="2">cv. 10/8</strain>
        <tissue evidence="1">Leaf</tissue>
    </source>
</reference>
<dbReference type="Proteomes" id="UP000265520">
    <property type="component" value="Unassembled WGS sequence"/>
</dbReference>
<evidence type="ECO:0000313" key="2">
    <source>
        <dbReference type="Proteomes" id="UP000265520"/>
    </source>
</evidence>
<evidence type="ECO:0000313" key="1">
    <source>
        <dbReference type="EMBL" id="MCI80307.1"/>
    </source>
</evidence>
<proteinExistence type="predicted"/>
<accession>A0A392UWT6</accession>
<protein>
    <submittedName>
        <fullName evidence="1">Uncharacterized protein</fullName>
    </submittedName>
</protein>
<organism evidence="1 2">
    <name type="scientific">Trifolium medium</name>
    <dbReference type="NCBI Taxonomy" id="97028"/>
    <lineage>
        <taxon>Eukaryota</taxon>
        <taxon>Viridiplantae</taxon>
        <taxon>Streptophyta</taxon>
        <taxon>Embryophyta</taxon>
        <taxon>Tracheophyta</taxon>
        <taxon>Spermatophyta</taxon>
        <taxon>Magnoliopsida</taxon>
        <taxon>eudicotyledons</taxon>
        <taxon>Gunneridae</taxon>
        <taxon>Pentapetalae</taxon>
        <taxon>rosids</taxon>
        <taxon>fabids</taxon>
        <taxon>Fabales</taxon>
        <taxon>Fabaceae</taxon>
        <taxon>Papilionoideae</taxon>
        <taxon>50 kb inversion clade</taxon>
        <taxon>NPAAA clade</taxon>
        <taxon>Hologalegina</taxon>
        <taxon>IRL clade</taxon>
        <taxon>Trifolieae</taxon>
        <taxon>Trifolium</taxon>
    </lineage>
</organism>
<name>A0A392UWT6_9FABA</name>
<feature type="non-terminal residue" evidence="1">
    <location>
        <position position="1"/>
    </location>
</feature>